<dbReference type="EMBL" id="JASNQZ010000017">
    <property type="protein sequence ID" value="KAL0945653.1"/>
    <property type="molecule type" value="Genomic_DNA"/>
</dbReference>
<evidence type="ECO:0000256" key="1">
    <source>
        <dbReference type="ARBA" id="ARBA00005788"/>
    </source>
</evidence>
<organism evidence="3 4">
    <name type="scientific">Hohenbuehelia grisea</name>
    <dbReference type="NCBI Taxonomy" id="104357"/>
    <lineage>
        <taxon>Eukaryota</taxon>
        <taxon>Fungi</taxon>
        <taxon>Dikarya</taxon>
        <taxon>Basidiomycota</taxon>
        <taxon>Agaricomycotina</taxon>
        <taxon>Agaricomycetes</taxon>
        <taxon>Agaricomycetidae</taxon>
        <taxon>Agaricales</taxon>
        <taxon>Pleurotineae</taxon>
        <taxon>Pleurotaceae</taxon>
        <taxon>Hohenbuehelia</taxon>
    </lineage>
</organism>
<accession>A0ABR3IQU3</accession>
<comment type="similarity">
    <text evidence="1">Belongs to the UPF0612 family.</text>
</comment>
<proteinExistence type="inferred from homology"/>
<feature type="domain" description="Mug135-like C-terminal" evidence="2">
    <location>
        <begin position="133"/>
        <end position="209"/>
    </location>
</feature>
<comment type="caution">
    <text evidence="3">The sequence shown here is derived from an EMBL/GenBank/DDBJ whole genome shotgun (WGS) entry which is preliminary data.</text>
</comment>
<protein>
    <recommendedName>
        <fullName evidence="2">Mug135-like C-terminal domain-containing protein</fullName>
    </recommendedName>
</protein>
<dbReference type="Proteomes" id="UP001556367">
    <property type="component" value="Unassembled WGS sequence"/>
</dbReference>
<keyword evidence="4" id="KW-1185">Reference proteome</keyword>
<evidence type="ECO:0000313" key="4">
    <source>
        <dbReference type="Proteomes" id="UP001556367"/>
    </source>
</evidence>
<evidence type="ECO:0000313" key="3">
    <source>
        <dbReference type="EMBL" id="KAL0945653.1"/>
    </source>
</evidence>
<sequence length="215" mass="23696">MSTTTTTKQQVLTMSPISLPVLSQDFLNVFKLPNPPADPPTVADAAASCILAFQTTKMRMNAEFTVTDEDIVRTQQYKTKIMAAYERGELARSEATTTRALAPLNSSITETETKLNDLVKEVRAARRTSALLWNRTHGITSDARLEVVPFPDGSEPTKEPYNLPAITSTGMVSTLEYEQKVTYFKNYYGDCAIPPAARLNDRIIEAIGVKLSESA</sequence>
<evidence type="ECO:0000259" key="2">
    <source>
        <dbReference type="Pfam" id="PF08593"/>
    </source>
</evidence>
<dbReference type="InterPro" id="IPR013902">
    <property type="entry name" value="Mug135-like_C"/>
</dbReference>
<reference evidence="4" key="1">
    <citation type="submission" date="2024-06" db="EMBL/GenBank/DDBJ databases">
        <title>Multi-omics analyses provide insights into the biosynthesis of the anticancer antibiotic pleurotin in Hohenbuehelia grisea.</title>
        <authorList>
            <person name="Weaver J.A."/>
            <person name="Alberti F."/>
        </authorList>
    </citation>
    <scope>NUCLEOTIDE SEQUENCE [LARGE SCALE GENOMIC DNA]</scope>
    <source>
        <strain evidence="4">T-177</strain>
    </source>
</reference>
<name>A0ABR3IQU3_9AGAR</name>
<gene>
    <name evidence="3" type="ORF">HGRIS_014807</name>
</gene>
<dbReference type="Pfam" id="PF08593">
    <property type="entry name" value="Mug135_C"/>
    <property type="match status" value="1"/>
</dbReference>